<keyword evidence="8 20" id="KW-0347">Helicase</keyword>
<dbReference type="GO" id="GO:0043138">
    <property type="term" value="F:3'-5' DNA helicase activity"/>
    <property type="evidence" value="ECO:0007669"/>
    <property type="project" value="UniProtKB-EC"/>
</dbReference>
<dbReference type="InterPro" id="IPR006293">
    <property type="entry name" value="DNA_helicase_ATP-dep_RecQ_bac"/>
</dbReference>
<evidence type="ECO:0000313" key="21">
    <source>
        <dbReference type="Proteomes" id="UP000551878"/>
    </source>
</evidence>
<organism evidence="20 21">
    <name type="scientific">Texcoconibacillus texcoconensis</name>
    <dbReference type="NCBI Taxonomy" id="1095777"/>
    <lineage>
        <taxon>Bacteria</taxon>
        <taxon>Bacillati</taxon>
        <taxon>Bacillota</taxon>
        <taxon>Bacilli</taxon>
        <taxon>Bacillales</taxon>
        <taxon>Bacillaceae</taxon>
        <taxon>Texcoconibacillus</taxon>
    </lineage>
</organism>
<dbReference type="InterPro" id="IPR010997">
    <property type="entry name" value="HRDC-like_sf"/>
</dbReference>
<dbReference type="EC" id="5.6.2.4" evidence="16"/>
<keyword evidence="4" id="KW-0479">Metal-binding</keyword>
<evidence type="ECO:0000256" key="13">
    <source>
        <dbReference type="ARBA" id="ARBA00023204"/>
    </source>
</evidence>
<evidence type="ECO:0000256" key="9">
    <source>
        <dbReference type="ARBA" id="ARBA00022833"/>
    </source>
</evidence>
<evidence type="ECO:0000256" key="14">
    <source>
        <dbReference type="ARBA" id="ARBA00023235"/>
    </source>
</evidence>
<evidence type="ECO:0000256" key="3">
    <source>
        <dbReference type="ARBA" id="ARBA00005446"/>
    </source>
</evidence>
<evidence type="ECO:0000256" key="10">
    <source>
        <dbReference type="ARBA" id="ARBA00022840"/>
    </source>
</evidence>
<dbReference type="SMART" id="SM00956">
    <property type="entry name" value="RQC"/>
    <property type="match status" value="1"/>
</dbReference>
<dbReference type="InterPro" id="IPR002121">
    <property type="entry name" value="HRDC_dom"/>
</dbReference>
<dbReference type="NCBIfam" id="TIGR00614">
    <property type="entry name" value="recQ_fam"/>
    <property type="match status" value="1"/>
</dbReference>
<evidence type="ECO:0000256" key="2">
    <source>
        <dbReference type="ARBA" id="ARBA00001947"/>
    </source>
</evidence>
<dbReference type="InterPro" id="IPR032284">
    <property type="entry name" value="RecQ_Zn-bd"/>
</dbReference>
<dbReference type="PROSITE" id="PS50967">
    <property type="entry name" value="HRDC"/>
    <property type="match status" value="1"/>
</dbReference>
<keyword evidence="14" id="KW-0413">Isomerase</keyword>
<reference evidence="20 21" key="1">
    <citation type="submission" date="2020-08" db="EMBL/GenBank/DDBJ databases">
        <title>Genomic Encyclopedia of Type Strains, Phase IV (KMG-IV): sequencing the most valuable type-strain genomes for metagenomic binning, comparative biology and taxonomic classification.</title>
        <authorList>
            <person name="Goeker M."/>
        </authorList>
    </citation>
    <scope>NUCLEOTIDE SEQUENCE [LARGE SCALE GENOMIC DNA]</scope>
    <source>
        <strain evidence="20 21">DSM 24696</strain>
    </source>
</reference>
<dbReference type="InterPro" id="IPR044876">
    <property type="entry name" value="HRDC_dom_sf"/>
</dbReference>
<dbReference type="GO" id="GO:0003677">
    <property type="term" value="F:DNA binding"/>
    <property type="evidence" value="ECO:0007669"/>
    <property type="project" value="UniProtKB-KW"/>
</dbReference>
<dbReference type="GO" id="GO:0030894">
    <property type="term" value="C:replisome"/>
    <property type="evidence" value="ECO:0007669"/>
    <property type="project" value="TreeGrafter"/>
</dbReference>
<comment type="cofactor">
    <cofactor evidence="1">
        <name>Mg(2+)</name>
        <dbReference type="ChEBI" id="CHEBI:18420"/>
    </cofactor>
</comment>
<dbReference type="Proteomes" id="UP000551878">
    <property type="component" value="Unassembled WGS sequence"/>
</dbReference>
<comment type="cofactor">
    <cofactor evidence="2">
        <name>Zn(2+)</name>
        <dbReference type="ChEBI" id="CHEBI:29105"/>
    </cofactor>
</comment>
<dbReference type="SMART" id="SM00490">
    <property type="entry name" value="HELICc"/>
    <property type="match status" value="1"/>
</dbReference>
<dbReference type="InterPro" id="IPR018982">
    <property type="entry name" value="RQC_domain"/>
</dbReference>
<evidence type="ECO:0000256" key="7">
    <source>
        <dbReference type="ARBA" id="ARBA00022801"/>
    </source>
</evidence>
<comment type="caution">
    <text evidence="20">The sequence shown here is derived from an EMBL/GenBank/DDBJ whole genome shotgun (WGS) entry which is preliminary data.</text>
</comment>
<keyword evidence="11" id="KW-0238">DNA-binding</keyword>
<dbReference type="FunFam" id="3.40.50.300:FF:000296">
    <property type="entry name" value="ATP-dependent DNA helicase RecQ"/>
    <property type="match status" value="1"/>
</dbReference>
<dbReference type="Pfam" id="PF00271">
    <property type="entry name" value="Helicase_C"/>
    <property type="match status" value="1"/>
</dbReference>
<keyword evidence="13" id="KW-0234">DNA repair</keyword>
<dbReference type="SUPFAM" id="SSF47819">
    <property type="entry name" value="HRDC-like"/>
    <property type="match status" value="1"/>
</dbReference>
<evidence type="ECO:0000256" key="15">
    <source>
        <dbReference type="ARBA" id="ARBA00034617"/>
    </source>
</evidence>
<evidence type="ECO:0000256" key="5">
    <source>
        <dbReference type="ARBA" id="ARBA00022741"/>
    </source>
</evidence>
<dbReference type="GO" id="GO:0006281">
    <property type="term" value="P:DNA repair"/>
    <property type="evidence" value="ECO:0007669"/>
    <property type="project" value="UniProtKB-KW"/>
</dbReference>
<dbReference type="GO" id="GO:0006310">
    <property type="term" value="P:DNA recombination"/>
    <property type="evidence" value="ECO:0007669"/>
    <property type="project" value="UniProtKB-UniRule"/>
</dbReference>
<dbReference type="SUPFAM" id="SSF52540">
    <property type="entry name" value="P-loop containing nucleoside triphosphate hydrolases"/>
    <property type="match status" value="1"/>
</dbReference>
<evidence type="ECO:0000256" key="6">
    <source>
        <dbReference type="ARBA" id="ARBA00022763"/>
    </source>
</evidence>
<dbReference type="SUPFAM" id="SSF46785">
    <property type="entry name" value="Winged helix' DNA-binding domain"/>
    <property type="match status" value="1"/>
</dbReference>
<dbReference type="GO" id="GO:0043590">
    <property type="term" value="C:bacterial nucleoid"/>
    <property type="evidence" value="ECO:0007669"/>
    <property type="project" value="TreeGrafter"/>
</dbReference>
<evidence type="ECO:0000313" key="20">
    <source>
        <dbReference type="EMBL" id="MBB5172300.1"/>
    </source>
</evidence>
<accession>A0A840QLT2</accession>
<feature type="domain" description="Helicase ATP-binding" evidence="18">
    <location>
        <begin position="26"/>
        <end position="195"/>
    </location>
</feature>
<gene>
    <name evidence="20" type="ORF">HNQ41_000444</name>
</gene>
<evidence type="ECO:0000256" key="8">
    <source>
        <dbReference type="ARBA" id="ARBA00022806"/>
    </source>
</evidence>
<dbReference type="AlphaFoldDB" id="A0A840QLT2"/>
<feature type="domain" description="HRDC" evidence="17">
    <location>
        <begin position="513"/>
        <end position="590"/>
    </location>
</feature>
<dbReference type="GO" id="GO:0046872">
    <property type="term" value="F:metal ion binding"/>
    <property type="evidence" value="ECO:0007669"/>
    <property type="project" value="UniProtKB-KW"/>
</dbReference>
<keyword evidence="12" id="KW-0233">DNA recombination</keyword>
<dbReference type="Pfam" id="PF00570">
    <property type="entry name" value="HRDC"/>
    <property type="match status" value="1"/>
</dbReference>
<evidence type="ECO:0000256" key="1">
    <source>
        <dbReference type="ARBA" id="ARBA00001946"/>
    </source>
</evidence>
<evidence type="ECO:0000259" key="17">
    <source>
        <dbReference type="PROSITE" id="PS50967"/>
    </source>
</evidence>
<dbReference type="PROSITE" id="PS51192">
    <property type="entry name" value="HELICASE_ATP_BIND_1"/>
    <property type="match status" value="1"/>
</dbReference>
<name>A0A840QLT2_9BACI</name>
<dbReference type="EMBL" id="JACHHB010000002">
    <property type="protein sequence ID" value="MBB5172300.1"/>
    <property type="molecule type" value="Genomic_DNA"/>
</dbReference>
<dbReference type="Pfam" id="PF16124">
    <property type="entry name" value="RecQ_Zn_bind"/>
    <property type="match status" value="1"/>
</dbReference>
<protein>
    <recommendedName>
        <fullName evidence="16">DNA helicase RecQ</fullName>
        <ecNumber evidence="16">5.6.2.4</ecNumber>
    </recommendedName>
</protein>
<dbReference type="SMART" id="SM00487">
    <property type="entry name" value="DEXDc"/>
    <property type="match status" value="1"/>
</dbReference>
<dbReference type="GO" id="GO:0009378">
    <property type="term" value="F:four-way junction helicase activity"/>
    <property type="evidence" value="ECO:0007669"/>
    <property type="project" value="TreeGrafter"/>
</dbReference>
<keyword evidence="5" id="KW-0547">Nucleotide-binding</keyword>
<feature type="domain" description="Helicase C-terminal" evidence="19">
    <location>
        <begin position="219"/>
        <end position="363"/>
    </location>
</feature>
<dbReference type="GO" id="GO:0006260">
    <property type="term" value="P:DNA replication"/>
    <property type="evidence" value="ECO:0007669"/>
    <property type="project" value="InterPro"/>
</dbReference>
<dbReference type="Gene3D" id="1.10.10.10">
    <property type="entry name" value="Winged helix-like DNA-binding domain superfamily/Winged helix DNA-binding domain"/>
    <property type="match status" value="1"/>
</dbReference>
<dbReference type="RefSeq" id="WP_184662790.1">
    <property type="nucleotide sequence ID" value="NZ_JACHHB010000002.1"/>
</dbReference>
<dbReference type="Gene3D" id="1.10.150.80">
    <property type="entry name" value="HRDC domain"/>
    <property type="match status" value="1"/>
</dbReference>
<evidence type="ECO:0000259" key="18">
    <source>
        <dbReference type="PROSITE" id="PS51192"/>
    </source>
</evidence>
<dbReference type="InterPro" id="IPR036388">
    <property type="entry name" value="WH-like_DNA-bd_sf"/>
</dbReference>
<evidence type="ECO:0000259" key="19">
    <source>
        <dbReference type="PROSITE" id="PS51194"/>
    </source>
</evidence>
<dbReference type="GO" id="GO:0016787">
    <property type="term" value="F:hydrolase activity"/>
    <property type="evidence" value="ECO:0007669"/>
    <property type="project" value="UniProtKB-KW"/>
</dbReference>
<keyword evidence="21" id="KW-1185">Reference proteome</keyword>
<evidence type="ECO:0000256" key="16">
    <source>
        <dbReference type="NCBIfam" id="TIGR01389"/>
    </source>
</evidence>
<dbReference type="PROSITE" id="PS51194">
    <property type="entry name" value="HELICASE_CTER"/>
    <property type="match status" value="1"/>
</dbReference>
<dbReference type="PANTHER" id="PTHR13710:SF105">
    <property type="entry name" value="ATP-DEPENDENT DNA HELICASE Q1"/>
    <property type="match status" value="1"/>
</dbReference>
<dbReference type="FunFam" id="1.10.150.80:FF:000002">
    <property type="entry name" value="ATP-dependent DNA helicase RecQ"/>
    <property type="match status" value="1"/>
</dbReference>
<evidence type="ECO:0000256" key="11">
    <source>
        <dbReference type="ARBA" id="ARBA00023125"/>
    </source>
</evidence>
<dbReference type="GO" id="GO:0005737">
    <property type="term" value="C:cytoplasm"/>
    <property type="evidence" value="ECO:0007669"/>
    <property type="project" value="TreeGrafter"/>
</dbReference>
<dbReference type="Pfam" id="PF00270">
    <property type="entry name" value="DEAD"/>
    <property type="match status" value="1"/>
</dbReference>
<dbReference type="InterPro" id="IPR001650">
    <property type="entry name" value="Helicase_C-like"/>
</dbReference>
<keyword evidence="10" id="KW-0067">ATP-binding</keyword>
<sequence length="590" mass="67648">MLEKARTILQNHYGYDSFRKGQEEVIERILQREHAMGIMPTGGGKSICYQIPALMFPGITIVISPLISLMKDQVDELNEVGIPATYINSALEFDEVQQRLRAIRNGDIKLVYIAPERFESQMFMRALNHLSVSLVAIDEAHCLSQWGHDFRPSYLTIPHFIEQLSSPPVVLALTATATPQVTEDVCSSLNIPRENHIQTGFARENLSFHVLKGQDKEAYLLDYIEKNKDQSGIIYATTRKEVERLYEKLDEKGISVGKYHGGLTSIERAAAQEDFVYDKTPIMVATTAFGMGINKSNVRYVIHYQIPRNIETYYQEAGRAGRDGEKSECILLYSTQDIHIQHFLIEQSEMEEERKQKEYQKLQQMVNYCHTEECLQSYILSYFGDSDEHDCQRCTNCTDERETEDVTKDAQMVFSCIKRMKEQYGKTLVAQVLSGSSNQKIRVKRLDQLSTYGLMRTRTVNDISQLIDYFIAEQYIKASEGTYPVLTLQEKALPVLKGETTIRKKRAKKAKQIATYHPLFEALRTLRKKLADEAEVAPYMVFSDKTLNDLCTYLPETKSEMLTIKGIGQHKFDAYGEPFLQRIRQFKDGA</sequence>
<keyword evidence="7 20" id="KW-0378">Hydrolase</keyword>
<proteinExistence type="inferred from homology"/>
<dbReference type="PANTHER" id="PTHR13710">
    <property type="entry name" value="DNA HELICASE RECQ FAMILY MEMBER"/>
    <property type="match status" value="1"/>
</dbReference>
<dbReference type="Gene3D" id="3.40.50.300">
    <property type="entry name" value="P-loop containing nucleotide triphosphate hydrolases"/>
    <property type="match status" value="2"/>
</dbReference>
<dbReference type="SMART" id="SM00341">
    <property type="entry name" value="HRDC"/>
    <property type="match status" value="1"/>
</dbReference>
<dbReference type="GO" id="GO:0009432">
    <property type="term" value="P:SOS response"/>
    <property type="evidence" value="ECO:0007669"/>
    <property type="project" value="UniProtKB-UniRule"/>
</dbReference>
<comment type="catalytic activity">
    <reaction evidence="15">
        <text>Couples ATP hydrolysis with the unwinding of duplex DNA by translocating in the 3'-5' direction.</text>
        <dbReference type="EC" id="5.6.2.4"/>
    </reaction>
</comment>
<dbReference type="InterPro" id="IPR027417">
    <property type="entry name" value="P-loop_NTPase"/>
</dbReference>
<dbReference type="CDD" id="cd17920">
    <property type="entry name" value="DEXHc_RecQ"/>
    <property type="match status" value="1"/>
</dbReference>
<dbReference type="InterPro" id="IPR014001">
    <property type="entry name" value="Helicase_ATP-bd"/>
</dbReference>
<keyword evidence="6" id="KW-0227">DNA damage</keyword>
<evidence type="ECO:0000256" key="4">
    <source>
        <dbReference type="ARBA" id="ARBA00022723"/>
    </source>
</evidence>
<dbReference type="InterPro" id="IPR036390">
    <property type="entry name" value="WH_DNA-bd_sf"/>
</dbReference>
<dbReference type="Pfam" id="PF09382">
    <property type="entry name" value="RQC"/>
    <property type="match status" value="1"/>
</dbReference>
<dbReference type="GO" id="GO:0005524">
    <property type="term" value="F:ATP binding"/>
    <property type="evidence" value="ECO:0007669"/>
    <property type="project" value="UniProtKB-KW"/>
</dbReference>
<dbReference type="InterPro" id="IPR004589">
    <property type="entry name" value="DNA_helicase_ATP-dep_RecQ"/>
</dbReference>
<evidence type="ECO:0000256" key="12">
    <source>
        <dbReference type="ARBA" id="ARBA00023172"/>
    </source>
</evidence>
<keyword evidence="9" id="KW-0862">Zinc</keyword>
<comment type="similarity">
    <text evidence="3">Belongs to the helicase family. RecQ subfamily.</text>
</comment>
<dbReference type="NCBIfam" id="TIGR01389">
    <property type="entry name" value="recQ"/>
    <property type="match status" value="1"/>
</dbReference>
<dbReference type="InterPro" id="IPR011545">
    <property type="entry name" value="DEAD/DEAH_box_helicase_dom"/>
</dbReference>